<protein>
    <submittedName>
        <fullName evidence="1">Uncharacterized protein</fullName>
    </submittedName>
</protein>
<gene>
    <name evidence="1" type="ORF">DWX94_11260</name>
</gene>
<evidence type="ECO:0000313" key="2">
    <source>
        <dbReference type="Proteomes" id="UP000283295"/>
    </source>
</evidence>
<accession>A0A412ILY4</accession>
<reference evidence="1 2" key="1">
    <citation type="submission" date="2018-08" db="EMBL/GenBank/DDBJ databases">
        <title>A genome reference for cultivated species of the human gut microbiota.</title>
        <authorList>
            <person name="Zou Y."/>
            <person name="Xue W."/>
            <person name="Luo G."/>
        </authorList>
    </citation>
    <scope>NUCLEOTIDE SEQUENCE [LARGE SCALE GENOMIC DNA]</scope>
    <source>
        <strain evidence="1 2">AF22-21</strain>
    </source>
</reference>
<organism evidence="1 2">
    <name type="scientific">Coprococcus eutactus</name>
    <dbReference type="NCBI Taxonomy" id="33043"/>
    <lineage>
        <taxon>Bacteria</taxon>
        <taxon>Bacillati</taxon>
        <taxon>Bacillota</taxon>
        <taxon>Clostridia</taxon>
        <taxon>Lachnospirales</taxon>
        <taxon>Lachnospiraceae</taxon>
        <taxon>Coprococcus</taxon>
    </lineage>
</organism>
<name>A0A412ILY4_9FIRM</name>
<dbReference type="AlphaFoldDB" id="A0A412ILY4"/>
<sequence length="274" mass="31876">MGTLEVDKSLKAAFKETLEPHGFKKVKGRYPHFVRMATPEIVQVINYRLEQALSPQLEEKRFEVYCAVGSIYRPEINLNRSVYASMDWINTTQLDMYFTAKRNGIPVYENEQPGVDYIIKKGDEASLREQIAFAMTGIEHYVIPAFDKVVDLKTCVDYLELYGFDELEVRLETECNVDAFILPAKYPDVESYSAKVQNDFQEANRRVMQLVSEKKMTEKEGKERLLRCEGRYNDDIKQYEKFFSDEITKNEIARLKAERAEKNLNAIRTMGIEV</sequence>
<dbReference type="OrthoDB" id="1815687at2"/>
<comment type="caution">
    <text evidence="1">The sequence shown here is derived from an EMBL/GenBank/DDBJ whole genome shotgun (WGS) entry which is preliminary data.</text>
</comment>
<evidence type="ECO:0000313" key="1">
    <source>
        <dbReference type="EMBL" id="RGS38938.1"/>
    </source>
</evidence>
<dbReference type="Proteomes" id="UP000283295">
    <property type="component" value="Unassembled WGS sequence"/>
</dbReference>
<proteinExistence type="predicted"/>
<dbReference type="EMBL" id="QRVK01000034">
    <property type="protein sequence ID" value="RGS38938.1"/>
    <property type="molecule type" value="Genomic_DNA"/>
</dbReference>